<keyword evidence="2" id="KW-1185">Reference proteome</keyword>
<sequence length="178" mass="19154">MRWTVGQDLKSLELATTTEQTTRKINGRGTLCTTLLIMLDAGPMIPGGGQAYRAFRLVHGLRTPPAGSIIWIPYSLVLRASRFETLDYPVVQSTPDAWTCGNQDGEGSNSRRIPILLLAPSSNDEWREAGDAGGPFSMHDRAGIVMLSRSGWATVVQPAAPAADQEEKTCQVSVAAAN</sequence>
<reference evidence="2" key="1">
    <citation type="journal article" date="2014" name="Genome Announc.">
        <title>Draft genome sequence of the formaldehyde-resistant fungus Byssochlamys spectabilis No. 5 (anamorph Paecilomyces variotii No. 5) (NBRC109023).</title>
        <authorList>
            <person name="Oka T."/>
            <person name="Ekino K."/>
            <person name="Fukuda K."/>
            <person name="Nomura Y."/>
        </authorList>
    </citation>
    <scope>NUCLEOTIDE SEQUENCE [LARGE SCALE GENOMIC DNA]</scope>
    <source>
        <strain evidence="2">No. 5 / NBRC 109023</strain>
    </source>
</reference>
<evidence type="ECO:0000313" key="2">
    <source>
        <dbReference type="Proteomes" id="UP000018001"/>
    </source>
</evidence>
<gene>
    <name evidence="1" type="ORF">PVAR5_4321</name>
</gene>
<proteinExistence type="predicted"/>
<dbReference type="AlphaFoldDB" id="V5HZZ2"/>
<accession>V5HZZ2</accession>
<dbReference type="InParanoid" id="V5HZZ2"/>
<name>V5HZZ2_BYSSN</name>
<evidence type="ECO:0000313" key="1">
    <source>
        <dbReference type="EMBL" id="GAD95675.1"/>
    </source>
</evidence>
<organism evidence="1 2">
    <name type="scientific">Byssochlamys spectabilis (strain No. 5 / NBRC 109023)</name>
    <name type="common">Paecilomyces variotii</name>
    <dbReference type="NCBI Taxonomy" id="1356009"/>
    <lineage>
        <taxon>Eukaryota</taxon>
        <taxon>Fungi</taxon>
        <taxon>Dikarya</taxon>
        <taxon>Ascomycota</taxon>
        <taxon>Pezizomycotina</taxon>
        <taxon>Eurotiomycetes</taxon>
        <taxon>Eurotiomycetidae</taxon>
        <taxon>Eurotiales</taxon>
        <taxon>Thermoascaceae</taxon>
        <taxon>Paecilomyces</taxon>
    </lineage>
</organism>
<comment type="caution">
    <text evidence="1">The sequence shown here is derived from an EMBL/GenBank/DDBJ whole genome shotgun (WGS) entry which is preliminary data.</text>
</comment>
<protein>
    <submittedName>
        <fullName evidence="1">Uncharacterized protein</fullName>
    </submittedName>
</protein>
<dbReference type="Proteomes" id="UP000018001">
    <property type="component" value="Unassembled WGS sequence"/>
</dbReference>
<dbReference type="EMBL" id="BAUL01000135">
    <property type="protein sequence ID" value="GAD95675.1"/>
    <property type="molecule type" value="Genomic_DNA"/>
</dbReference>
<dbReference type="HOGENOM" id="CLU_1510379_0_0_1"/>